<dbReference type="GO" id="GO:0004553">
    <property type="term" value="F:hydrolase activity, hydrolyzing O-glycosyl compounds"/>
    <property type="evidence" value="ECO:0007669"/>
    <property type="project" value="UniProtKB-ARBA"/>
</dbReference>
<dbReference type="GO" id="GO:0007156">
    <property type="term" value="P:homophilic cell adhesion via plasma membrane adhesion molecules"/>
    <property type="evidence" value="ECO:0007669"/>
    <property type="project" value="InterPro"/>
</dbReference>
<dbReference type="GO" id="GO:0005509">
    <property type="term" value="F:calcium ion binding"/>
    <property type="evidence" value="ECO:0007669"/>
    <property type="project" value="InterPro"/>
</dbReference>
<keyword evidence="2" id="KW-1015">Disulfide bond</keyword>
<gene>
    <name evidence="5" type="ORF">GM418_09645</name>
</gene>
<keyword evidence="3" id="KW-0472">Membrane</keyword>
<dbReference type="GO" id="GO:0016020">
    <property type="term" value="C:membrane"/>
    <property type="evidence" value="ECO:0007669"/>
    <property type="project" value="InterPro"/>
</dbReference>
<evidence type="ECO:0000256" key="2">
    <source>
        <dbReference type="ARBA" id="ARBA00023157"/>
    </source>
</evidence>
<dbReference type="InterPro" id="IPR006558">
    <property type="entry name" value="LamG-like"/>
</dbReference>
<dbReference type="GO" id="GO:0005975">
    <property type="term" value="P:carbohydrate metabolic process"/>
    <property type="evidence" value="ECO:0007669"/>
    <property type="project" value="UniProtKB-ARBA"/>
</dbReference>
<dbReference type="InterPro" id="IPR015919">
    <property type="entry name" value="Cadherin-like_sf"/>
</dbReference>
<dbReference type="Pfam" id="PF00028">
    <property type="entry name" value="Cadherin"/>
    <property type="match status" value="1"/>
</dbReference>
<dbReference type="PANTHER" id="PTHR36453:SF1">
    <property type="entry name" value="RIGHT HANDED BETA HELIX DOMAIN-CONTAINING PROTEIN"/>
    <property type="match status" value="1"/>
</dbReference>
<dbReference type="InterPro" id="IPR011050">
    <property type="entry name" value="Pectin_lyase_fold/virulence"/>
</dbReference>
<dbReference type="PROSITE" id="PS50268">
    <property type="entry name" value="CADHERIN_2"/>
    <property type="match status" value="1"/>
</dbReference>
<dbReference type="Gene3D" id="2.60.120.200">
    <property type="match status" value="3"/>
</dbReference>
<dbReference type="CDD" id="cd11304">
    <property type="entry name" value="Cadherin_repeat"/>
    <property type="match status" value="1"/>
</dbReference>
<evidence type="ECO:0000256" key="1">
    <source>
        <dbReference type="ARBA" id="ARBA00022729"/>
    </source>
</evidence>
<evidence type="ECO:0000313" key="6">
    <source>
        <dbReference type="Proteomes" id="UP000428260"/>
    </source>
</evidence>
<dbReference type="Pfam" id="PF18962">
    <property type="entry name" value="Por_Secre_tail"/>
    <property type="match status" value="1"/>
</dbReference>
<dbReference type="InterPro" id="IPR013320">
    <property type="entry name" value="ConA-like_dom_sf"/>
</dbReference>
<keyword evidence="3" id="KW-0812">Transmembrane</keyword>
<dbReference type="RefSeq" id="WP_158865507.1">
    <property type="nucleotide sequence ID" value="NZ_CP046401.1"/>
</dbReference>
<protein>
    <submittedName>
        <fullName evidence="5">T9SS type A sorting domain-containing protein</fullName>
    </submittedName>
</protein>
<dbReference type="Gene3D" id="2.60.40.60">
    <property type="entry name" value="Cadherins"/>
    <property type="match status" value="1"/>
</dbReference>
<dbReference type="SMART" id="SM00282">
    <property type="entry name" value="LamG"/>
    <property type="match status" value="3"/>
</dbReference>
<dbReference type="SMART" id="SM00560">
    <property type="entry name" value="LamGL"/>
    <property type="match status" value="3"/>
</dbReference>
<dbReference type="SUPFAM" id="SSF49313">
    <property type="entry name" value="Cadherin-like"/>
    <property type="match status" value="1"/>
</dbReference>
<feature type="transmembrane region" description="Helical" evidence="3">
    <location>
        <begin position="29"/>
        <end position="50"/>
    </location>
</feature>
<dbReference type="InterPro" id="IPR006626">
    <property type="entry name" value="PbH1"/>
</dbReference>
<dbReference type="Pfam" id="PF13385">
    <property type="entry name" value="Laminin_G_3"/>
    <property type="match status" value="3"/>
</dbReference>
<keyword evidence="3" id="KW-1133">Transmembrane helix</keyword>
<dbReference type="InterPro" id="IPR001791">
    <property type="entry name" value="Laminin_G"/>
</dbReference>
<dbReference type="InterPro" id="IPR002126">
    <property type="entry name" value="Cadherin-like_dom"/>
</dbReference>
<dbReference type="NCBIfam" id="TIGR04183">
    <property type="entry name" value="Por_Secre_tail"/>
    <property type="match status" value="1"/>
</dbReference>
<keyword evidence="1" id="KW-0732">Signal</keyword>
<dbReference type="EMBL" id="CP046401">
    <property type="protein sequence ID" value="QGY43910.1"/>
    <property type="molecule type" value="Genomic_DNA"/>
</dbReference>
<dbReference type="SUPFAM" id="SSF51126">
    <property type="entry name" value="Pectin lyase-like"/>
    <property type="match status" value="1"/>
</dbReference>
<keyword evidence="6" id="KW-1185">Reference proteome</keyword>
<evidence type="ECO:0000256" key="3">
    <source>
        <dbReference type="SAM" id="Phobius"/>
    </source>
</evidence>
<proteinExistence type="predicted"/>
<feature type="domain" description="Cadherin" evidence="4">
    <location>
        <begin position="647"/>
        <end position="759"/>
    </location>
</feature>
<dbReference type="Pfam" id="PF13229">
    <property type="entry name" value="Beta_helix"/>
    <property type="match status" value="1"/>
</dbReference>
<dbReference type="SMART" id="SM00710">
    <property type="entry name" value="PbH1"/>
    <property type="match status" value="7"/>
</dbReference>
<evidence type="ECO:0000259" key="4">
    <source>
        <dbReference type="PROSITE" id="PS50268"/>
    </source>
</evidence>
<dbReference type="KEGG" id="mcos:GM418_09645"/>
<organism evidence="5 6">
    <name type="scientific">Maribellus comscasis</name>
    <dbReference type="NCBI Taxonomy" id="2681766"/>
    <lineage>
        <taxon>Bacteria</taxon>
        <taxon>Pseudomonadati</taxon>
        <taxon>Bacteroidota</taxon>
        <taxon>Bacteroidia</taxon>
        <taxon>Marinilabiliales</taxon>
        <taxon>Prolixibacteraceae</taxon>
        <taxon>Maribellus</taxon>
    </lineage>
</organism>
<reference evidence="5 6" key="1">
    <citation type="submission" date="2019-11" db="EMBL/GenBank/DDBJ databases">
        <authorList>
            <person name="Zheng R.K."/>
            <person name="Sun C.M."/>
        </authorList>
    </citation>
    <scope>NUCLEOTIDE SEQUENCE [LARGE SCALE GENOMIC DNA]</scope>
    <source>
        <strain evidence="5 6">WC007</strain>
    </source>
</reference>
<evidence type="ECO:0000313" key="5">
    <source>
        <dbReference type="EMBL" id="QGY43910.1"/>
    </source>
</evidence>
<dbReference type="PANTHER" id="PTHR36453">
    <property type="entry name" value="SECRETED PROTEIN-RELATED"/>
    <property type="match status" value="1"/>
</dbReference>
<dbReference type="InterPro" id="IPR012334">
    <property type="entry name" value="Pectin_lyas_fold"/>
</dbReference>
<dbReference type="Gene3D" id="2.160.20.10">
    <property type="entry name" value="Single-stranded right-handed beta-helix, Pectin lyase-like"/>
    <property type="match status" value="2"/>
</dbReference>
<dbReference type="SMART" id="SM00112">
    <property type="entry name" value="CA"/>
    <property type="match status" value="1"/>
</dbReference>
<name>A0A6I6JS51_9BACT</name>
<dbReference type="Proteomes" id="UP000428260">
    <property type="component" value="Chromosome"/>
</dbReference>
<sequence length="1977" mass="215226">MFLNWNDNARTTGAWDLFIKNKLCLLKKLSFSLIFLAITSASSFATVYYVSNSGNDSNSGTSPTEAWQTLKKVNSFSPGPGDQILFKRGDSWVGTIEVKASGTNGSPILYGAYGSGNRPVIYGSETISGWTKHSGNIFKATFSSNVEQLFVDGERLVLARYPNSGYTNDSYSSAWNGATSIGRKSAYIMGSSVVSSSSSIIGANGTLLTNKLAFLDSAGEWYYDSGNNTVYLWSPGGDSPDNYIVRGSTLKYGVNLNGNDYITIENINIRDSYDKGIYGSGSNDITVNSCDINYIEQYGIYITSAKNSEITNNIISNINRNGIWVYSANSLVEGNSISNIGLFESFHKLANGQQVGTAIMSRANDCTINYNTIEKSGYCGINFWGKNTMVKYNYINNAMYVQSDGGAIYTYNGPNYSDPASAGSEVHYNIIQNSNGSNAGYTTKWGDAHGIYMDDKIHDVSVKYNTVTGCLNGGGIFLHIAGEIDVQYNTVVDCAVGLLTGAESADSYYYNNIVYAFDTPGNTVWWTDSHQRMTKVDGGAISVYNNNKFIHRHTTTNPFNNSFSFSEWKAFTSQDANSTFDDSALAEGETEVLFLNKQKQAKSINLGSSVYRDIDGNKVSGTITLQPFTSKILIKTTSVNNTNQSPEIQGQVFEINSDIPADGVVGQVTATDPDQDQLEYTITGGNTENLFYINTSSGEILAKTDIMANEDKSVELVVTVTDNAASPLSASAIVTINIVAPVNNDETNVTPGDLTAPVISDFSVPETASSPEIPVLTLEASDNTAITGYLITESENTPAADDQNWSASVPESYTFTSSGSFELFAWAKDEAGNVSNSVSALITVVFQDDSSPFSEYLFEEASGATVIDSKGSNDGSIINEENRCEGAVAGGLQFTGKGHINLGHCFCEVQDQLTLSAWVKPDATYTDYQGIIMHGGPNDDTYAMYINAAYKRIAFKTTGTTSAAWFFVDDIDIWNGGWHNITLTYDGTQKIIYVDNVNVASKNESGNIASGLGYNLLVGAGRDTETPSLLYKGAIDEVRIYNYALSADEVGKIFNMVQKSPETVYSTESIEICQGSEYLGWTQAGTYERTLTASNGADSIVTTELTVNPTYEITEEITISEGESYLEWTEEGEYKRVLNSSTGCDSTVTTILTVLKTIYTSENIEICQGSEYLGWTETGTYQRTLTASNGADSIITTELTVNPTYEITEEITISEGESYLEWTEEGEYKRVLSSSTGCDSTVTTILTVQKVYSPFSEYLFEENSGTSVFDSQGKNDGTIINSEVRSEGVIGGGLELNGTNYVSLGQCFAENVENQLTLSAWVKPDATSTGYQGIIMHGGPNDDTYAMYINAAYKRIAFKTTGTTSAAWFFVDDIDIWNGEWHNITLTYDGTQKIIYVDNVNVASKNESGNIASGLGYNLLVGAGRDTETPSLLYKGAIDEVRIYNYALSADEVGKIFNMVQQGPETVYSTESIEICQGSEYLGWTQAGTYELTLTASNGADSIVTTELTVNPTYEITEEITISEGESYLEWTEEGEYKRVLSSSTGCDSTVTTILTVQKVYSPFSEYLFEENSGTSVFDSQGKNDGTIINSEVRSEGVIGGGLELNGTNYVSLGQCFAENVENQLTLSAWVKPDATSTGYQGVIMHGGPNDDTYAIYINSTYKRIAFKTTGTTSAAWFFVDDIDIWDEEWHNITVTYDGTKKVIYVDNIVAATKNDSGNIASGIGYNLLIGAGRDTETPSLLYKGAIDEVRIYNYALSADEVGKIFNMVQQGPETVYTTESIEICQGSEYLGWTETGTYQRTLTAFNGADSIVTTELIVNPTYEITEEITIQKGESYMGWTEEGEYVRILTSSTGCDSTVITILTVQKGNGNNKNDNTSKASNLTTDASAFDFNDFESQREFIVYPNPASSSVTIDYPSIPDMGTTVEILSGNGQVVYNANVETMITRIDINNLTPGMYFIRSVSNNQASIKKLIVE</sequence>
<accession>A0A6I6JS51</accession>
<dbReference type="SUPFAM" id="SSF49899">
    <property type="entry name" value="Concanavalin A-like lectins/glucanases"/>
    <property type="match status" value="3"/>
</dbReference>
<dbReference type="InterPro" id="IPR039448">
    <property type="entry name" value="Beta_helix"/>
</dbReference>
<dbReference type="InterPro" id="IPR026444">
    <property type="entry name" value="Secre_tail"/>
</dbReference>